<feature type="domain" description="EF-hand" evidence="16">
    <location>
        <begin position="428"/>
        <end position="463"/>
    </location>
</feature>
<dbReference type="SUPFAM" id="SSF69593">
    <property type="entry name" value="Glycerol-3-phosphate (1)-acyltransferase"/>
    <property type="match status" value="1"/>
</dbReference>
<dbReference type="InterPro" id="IPR011992">
    <property type="entry name" value="EF-hand-dom_pair"/>
</dbReference>
<evidence type="ECO:0000256" key="13">
    <source>
        <dbReference type="ARBA" id="ARBA00023315"/>
    </source>
</evidence>
<dbReference type="GO" id="GO:0008654">
    <property type="term" value="P:phospholipid biosynthetic process"/>
    <property type="evidence" value="ECO:0007669"/>
    <property type="project" value="UniProtKB-KW"/>
</dbReference>
<keyword evidence="9" id="KW-0443">Lipid metabolism</keyword>
<evidence type="ECO:0000256" key="6">
    <source>
        <dbReference type="ARBA" id="ARBA00022692"/>
    </source>
</evidence>
<dbReference type="UniPathway" id="UPA00085"/>
<evidence type="ECO:0000256" key="14">
    <source>
        <dbReference type="SAM" id="MobiDB-lite"/>
    </source>
</evidence>
<dbReference type="InterPro" id="IPR002123">
    <property type="entry name" value="Plipid/glycerol_acylTrfase"/>
</dbReference>
<evidence type="ECO:0000313" key="18">
    <source>
        <dbReference type="Proteomes" id="UP000241890"/>
    </source>
</evidence>
<evidence type="ECO:0000256" key="10">
    <source>
        <dbReference type="ARBA" id="ARBA00023136"/>
    </source>
</evidence>
<keyword evidence="4" id="KW-0444">Lipid biosynthesis</keyword>
<dbReference type="Pfam" id="PF13202">
    <property type="entry name" value="EF-hand_5"/>
    <property type="match status" value="1"/>
</dbReference>
<evidence type="ECO:0000256" key="3">
    <source>
        <dbReference type="ARBA" id="ARBA00008655"/>
    </source>
</evidence>
<evidence type="ECO:0000256" key="9">
    <source>
        <dbReference type="ARBA" id="ARBA00023098"/>
    </source>
</evidence>
<proteinExistence type="inferred from homology"/>
<protein>
    <submittedName>
        <fullName evidence="17">Lysophospholipid acyltransferase LPEAT2</fullName>
    </submittedName>
</protein>
<evidence type="ECO:0000256" key="8">
    <source>
        <dbReference type="ARBA" id="ARBA00022989"/>
    </source>
</evidence>
<dbReference type="PROSITE" id="PS00018">
    <property type="entry name" value="EF_HAND_1"/>
    <property type="match status" value="2"/>
</dbReference>
<dbReference type="SMART" id="SM00054">
    <property type="entry name" value="EFh"/>
    <property type="match status" value="3"/>
</dbReference>
<keyword evidence="13 17" id="KW-0012">Acyltransferase</keyword>
<dbReference type="GO" id="GO:0008374">
    <property type="term" value="F:O-acyltransferase activity"/>
    <property type="evidence" value="ECO:0007669"/>
    <property type="project" value="InterPro"/>
</dbReference>
<keyword evidence="5 17" id="KW-0808">Transferase</keyword>
<keyword evidence="7" id="KW-0106">Calcium</keyword>
<dbReference type="PANTHER" id="PTHR23063">
    <property type="entry name" value="PHOSPHOLIPID ACYLTRANSFERASE"/>
    <property type="match status" value="1"/>
</dbReference>
<comment type="pathway">
    <text evidence="2">Lipid metabolism; phospholipid metabolism.</text>
</comment>
<keyword evidence="12" id="KW-1208">Phospholipid metabolism</keyword>
<dbReference type="Proteomes" id="UP000241890">
    <property type="component" value="Unassembled WGS sequence"/>
</dbReference>
<feature type="region of interest" description="Disordered" evidence="14">
    <location>
        <begin position="1"/>
        <end position="39"/>
    </location>
</feature>
<comment type="caution">
    <text evidence="17">The sequence shown here is derived from an EMBL/GenBank/DDBJ whole genome shotgun (WGS) entry which is preliminary data.</text>
</comment>
<dbReference type="PROSITE" id="PS50222">
    <property type="entry name" value="EF_HAND_2"/>
    <property type="match status" value="2"/>
</dbReference>
<dbReference type="CDD" id="cd07991">
    <property type="entry name" value="LPLAT_LPCAT1-like"/>
    <property type="match status" value="1"/>
</dbReference>
<keyword evidence="6 15" id="KW-0812">Transmembrane</keyword>
<gene>
    <name evidence="17" type="ORF">FCC1311_015981</name>
</gene>
<dbReference type="PANTHER" id="PTHR23063:SF52">
    <property type="entry name" value="LYSOPHOSPHATIDYLCHOLINE ACYLTRANSFERASE"/>
    <property type="match status" value="1"/>
</dbReference>
<evidence type="ECO:0000259" key="16">
    <source>
        <dbReference type="PROSITE" id="PS50222"/>
    </source>
</evidence>
<evidence type="ECO:0000256" key="2">
    <source>
        <dbReference type="ARBA" id="ARBA00005074"/>
    </source>
</evidence>
<dbReference type="SMART" id="SM00563">
    <property type="entry name" value="PlsC"/>
    <property type="match status" value="1"/>
</dbReference>
<keyword evidence="8 15" id="KW-1133">Transmembrane helix</keyword>
<dbReference type="Gene3D" id="1.10.238.10">
    <property type="entry name" value="EF-hand"/>
    <property type="match status" value="1"/>
</dbReference>
<dbReference type="CDD" id="cd00051">
    <property type="entry name" value="EFh"/>
    <property type="match status" value="1"/>
</dbReference>
<dbReference type="Pfam" id="PF13499">
    <property type="entry name" value="EF-hand_7"/>
    <property type="match status" value="1"/>
</dbReference>
<organism evidence="17 18">
    <name type="scientific">Hondaea fermentalgiana</name>
    <dbReference type="NCBI Taxonomy" id="2315210"/>
    <lineage>
        <taxon>Eukaryota</taxon>
        <taxon>Sar</taxon>
        <taxon>Stramenopiles</taxon>
        <taxon>Bigyra</taxon>
        <taxon>Labyrinthulomycetes</taxon>
        <taxon>Thraustochytrida</taxon>
        <taxon>Thraustochytriidae</taxon>
        <taxon>Hondaea</taxon>
    </lineage>
</organism>
<dbReference type="InterPro" id="IPR018247">
    <property type="entry name" value="EF_Hand_1_Ca_BS"/>
</dbReference>
<evidence type="ECO:0000256" key="15">
    <source>
        <dbReference type="SAM" id="Phobius"/>
    </source>
</evidence>
<feature type="transmembrane region" description="Helical" evidence="15">
    <location>
        <begin position="66"/>
        <end position="92"/>
    </location>
</feature>
<dbReference type="InParanoid" id="A0A2R5G6I6"/>
<comment type="subcellular location">
    <subcellularLocation>
        <location evidence="1">Membrane</location>
    </subcellularLocation>
</comment>
<comment type="similarity">
    <text evidence="3">Belongs to the 1-acyl-sn-glycerol-3-phosphate acyltransferase family.</text>
</comment>
<sequence>MRPNEAEARTSSGRRSSSVSSSTSLTSHGSSGTGSQGSAGMGNRHLISANPFGYNAPVTVYEFVKMVFFVCSGIAIVRALLVFLLVLLAYLCARVATLGLDRDVGVYTAPMPRWRRLALKPVSGLSRAALFVFGFYHIEVIGSPSPEACLFTPNHVGLADLLLMYWLLLPSALSKAEAFKVPIVGTLFRGLQVIPVQRDSAEDKKRAVETIKRFADSRMHETDPDKRFPPILVFPQGTTANQDVITMFQRGAFTPGCPVQPVSLYYRWKHFNPAYIVCRKYDYYFLRHFCQFTLHARVRFLPLHMPSKEERENATLFADNVRNEIAADIHADTTEHCFEDAMLYRSALNIEEKRHKPRLFHVAKPEDKIDLGGLELKQIKDLFDPAQRAQALALKDAKVILERFVEADTDGDGFVDLPEFARAVGFDPESDQARRLFQFFDRDMSGMIDFRELLTGMATVHPFSSSKDKIRFAFELYDQDGDGLVSESELWRLWSLATESSNSQRFTKDSRQELRDLISAVRRRRSLSAAGEEASETATDGELRITLEEFQSLVARDSEVVATALSSMESRASSRDKKKSFFPFLMRRSSSSRFADAHLDGRELNSVPADAKQQSLKKDE</sequence>
<evidence type="ECO:0000313" key="17">
    <source>
        <dbReference type="EMBL" id="GBG25939.1"/>
    </source>
</evidence>
<evidence type="ECO:0000256" key="4">
    <source>
        <dbReference type="ARBA" id="ARBA00022516"/>
    </source>
</evidence>
<name>A0A2R5G6I6_9STRA</name>
<feature type="compositionally biased region" description="Low complexity" evidence="14">
    <location>
        <begin position="9"/>
        <end position="30"/>
    </location>
</feature>
<reference evidence="17 18" key="1">
    <citation type="submission" date="2017-12" db="EMBL/GenBank/DDBJ databases">
        <title>Sequencing, de novo assembly and annotation of complete genome of a new Thraustochytrid species, strain FCC1311.</title>
        <authorList>
            <person name="Sedici K."/>
            <person name="Godart F."/>
            <person name="Aiese Cigliano R."/>
            <person name="Sanseverino W."/>
            <person name="Barakat M."/>
            <person name="Ortet P."/>
            <person name="Marechal E."/>
            <person name="Cagnac O."/>
            <person name="Amato A."/>
        </authorList>
    </citation>
    <scope>NUCLEOTIDE SEQUENCE [LARGE SCALE GENOMIC DNA]</scope>
</reference>
<dbReference type="InterPro" id="IPR045252">
    <property type="entry name" value="LPCAT1-like"/>
</dbReference>
<evidence type="ECO:0000256" key="5">
    <source>
        <dbReference type="ARBA" id="ARBA00022679"/>
    </source>
</evidence>
<evidence type="ECO:0000256" key="7">
    <source>
        <dbReference type="ARBA" id="ARBA00022837"/>
    </source>
</evidence>
<dbReference type="Pfam" id="PF01553">
    <property type="entry name" value="Acyltransferase"/>
    <property type="match status" value="1"/>
</dbReference>
<evidence type="ECO:0000256" key="12">
    <source>
        <dbReference type="ARBA" id="ARBA00023264"/>
    </source>
</evidence>
<dbReference type="EMBL" id="BEYU01000017">
    <property type="protein sequence ID" value="GBG25939.1"/>
    <property type="molecule type" value="Genomic_DNA"/>
</dbReference>
<keyword evidence="10 15" id="KW-0472">Membrane</keyword>
<dbReference type="GO" id="GO:0005509">
    <property type="term" value="F:calcium ion binding"/>
    <property type="evidence" value="ECO:0007669"/>
    <property type="project" value="InterPro"/>
</dbReference>
<evidence type="ECO:0000256" key="1">
    <source>
        <dbReference type="ARBA" id="ARBA00004370"/>
    </source>
</evidence>
<dbReference type="SUPFAM" id="SSF47473">
    <property type="entry name" value="EF-hand"/>
    <property type="match status" value="1"/>
</dbReference>
<keyword evidence="18" id="KW-1185">Reference proteome</keyword>
<dbReference type="AlphaFoldDB" id="A0A2R5G6I6"/>
<feature type="domain" description="EF-hand" evidence="16">
    <location>
        <begin position="465"/>
        <end position="500"/>
    </location>
</feature>
<accession>A0A2R5G6I6</accession>
<evidence type="ECO:0000256" key="11">
    <source>
        <dbReference type="ARBA" id="ARBA00023209"/>
    </source>
</evidence>
<feature type="region of interest" description="Disordered" evidence="14">
    <location>
        <begin position="599"/>
        <end position="620"/>
    </location>
</feature>
<dbReference type="InterPro" id="IPR002048">
    <property type="entry name" value="EF_hand_dom"/>
</dbReference>
<keyword evidence="11" id="KW-0594">Phospholipid biosynthesis</keyword>
<dbReference type="GO" id="GO:0016020">
    <property type="term" value="C:membrane"/>
    <property type="evidence" value="ECO:0007669"/>
    <property type="project" value="UniProtKB-SubCell"/>
</dbReference>
<dbReference type="OrthoDB" id="272512at2759"/>